<accession>A0A223I339</accession>
<dbReference type="InterPro" id="IPR045076">
    <property type="entry name" value="MutS"/>
</dbReference>
<dbReference type="InterPro" id="IPR007695">
    <property type="entry name" value="DNA_mismatch_repair_MutS-lik_N"/>
</dbReference>
<protein>
    <submittedName>
        <fullName evidence="9">DNA mismatch repair protein</fullName>
    </submittedName>
</protein>
<evidence type="ECO:0000256" key="5">
    <source>
        <dbReference type="ARBA" id="ARBA00023125"/>
    </source>
</evidence>
<dbReference type="GO" id="GO:0006298">
    <property type="term" value="P:mismatch repair"/>
    <property type="evidence" value="ECO:0007669"/>
    <property type="project" value="InterPro"/>
</dbReference>
<dbReference type="Gene3D" id="3.30.420.110">
    <property type="entry name" value="MutS, connector domain"/>
    <property type="match status" value="1"/>
</dbReference>
<dbReference type="PANTHER" id="PTHR11361">
    <property type="entry name" value="DNA MISMATCH REPAIR PROTEIN MUTS FAMILY MEMBER"/>
    <property type="match status" value="1"/>
</dbReference>
<keyword evidence="4" id="KW-0067">ATP-binding</keyword>
<dbReference type="AlphaFoldDB" id="A0A223I339"/>
<dbReference type="InterPro" id="IPR007860">
    <property type="entry name" value="DNA_mmatch_repair_MutS_con_dom"/>
</dbReference>
<dbReference type="Proteomes" id="UP000214975">
    <property type="component" value="Chromosome"/>
</dbReference>
<organism evidence="9 10">
    <name type="scientific">Thermoanaerobacterium thermosaccharolyticum</name>
    <name type="common">Clostridium thermosaccharolyticum</name>
    <dbReference type="NCBI Taxonomy" id="1517"/>
    <lineage>
        <taxon>Bacteria</taxon>
        <taxon>Bacillati</taxon>
        <taxon>Bacillota</taxon>
        <taxon>Clostridia</taxon>
        <taxon>Thermoanaerobacterales</taxon>
        <taxon>Thermoanaerobacteraceae</taxon>
        <taxon>Thermoanaerobacterium</taxon>
    </lineage>
</organism>
<reference evidence="9 10" key="1">
    <citation type="submission" date="2016-08" db="EMBL/GenBank/DDBJ databases">
        <title>A novel genetic cassette of butanologenic Thermoanaerobacterium thermosaccharolyticum that directly convert cellulose to butanol.</title>
        <authorList>
            <person name="Li T."/>
            <person name="He J."/>
        </authorList>
    </citation>
    <scope>NUCLEOTIDE SEQUENCE [LARGE SCALE GENOMIC DNA]</scope>
    <source>
        <strain evidence="9 10">TG57</strain>
    </source>
</reference>
<dbReference type="GO" id="GO:0140664">
    <property type="term" value="F:ATP-dependent DNA damage sensor activity"/>
    <property type="evidence" value="ECO:0007669"/>
    <property type="project" value="InterPro"/>
</dbReference>
<evidence type="ECO:0000256" key="6">
    <source>
        <dbReference type="ARBA" id="ARBA00023204"/>
    </source>
</evidence>
<dbReference type="Gene3D" id="3.40.1170.10">
    <property type="entry name" value="DNA repair protein MutS, domain I"/>
    <property type="match status" value="1"/>
</dbReference>
<feature type="domain" description="DNA mismatch repair protein MutS-like N-terminal" evidence="7">
    <location>
        <begin position="4"/>
        <end position="114"/>
    </location>
</feature>
<name>A0A223I339_THETR</name>
<dbReference type="InterPro" id="IPR036678">
    <property type="entry name" value="MutS_con_dom_sf"/>
</dbReference>
<proteinExistence type="inferred from homology"/>
<evidence type="ECO:0000256" key="2">
    <source>
        <dbReference type="ARBA" id="ARBA00022741"/>
    </source>
</evidence>
<dbReference type="SUPFAM" id="SSF53150">
    <property type="entry name" value="DNA repair protein MutS, domain II"/>
    <property type="match status" value="1"/>
</dbReference>
<keyword evidence="3" id="KW-0227">DNA damage</keyword>
<dbReference type="EMBL" id="CP016893">
    <property type="protein sequence ID" value="AST59077.1"/>
    <property type="molecule type" value="Genomic_DNA"/>
</dbReference>
<evidence type="ECO:0000259" key="8">
    <source>
        <dbReference type="Pfam" id="PF05188"/>
    </source>
</evidence>
<evidence type="ECO:0000256" key="4">
    <source>
        <dbReference type="ARBA" id="ARBA00022840"/>
    </source>
</evidence>
<evidence type="ECO:0000313" key="10">
    <source>
        <dbReference type="Proteomes" id="UP000214975"/>
    </source>
</evidence>
<evidence type="ECO:0000313" key="9">
    <source>
        <dbReference type="EMBL" id="AST59077.1"/>
    </source>
</evidence>
<dbReference type="InterPro" id="IPR016151">
    <property type="entry name" value="DNA_mismatch_repair_MutS_N"/>
</dbReference>
<dbReference type="GO" id="GO:0005829">
    <property type="term" value="C:cytosol"/>
    <property type="evidence" value="ECO:0007669"/>
    <property type="project" value="TreeGrafter"/>
</dbReference>
<dbReference type="FunFam" id="3.40.1170.10:FF:000001">
    <property type="entry name" value="DNA mismatch repair protein MutS"/>
    <property type="match status" value="1"/>
</dbReference>
<evidence type="ECO:0000256" key="1">
    <source>
        <dbReference type="ARBA" id="ARBA00006271"/>
    </source>
</evidence>
<dbReference type="Pfam" id="PF01624">
    <property type="entry name" value="MutS_I"/>
    <property type="match status" value="1"/>
</dbReference>
<sequence length="270" mass="31376">MPYTPMMEQYFKIKEKYKDSILFFRIGDFYEMFFDDAIIAAKELEIVLTGKDCGQDERAPMAGVPFHAADFYIDKLVKKGYKVAICEQLEDPASAKGLVDRDVIRVFTPGTVINTNSIEEKSNNYLLSIFKDENNYGLSFVDVMTGDLFVTQIIKCDDIRKIYDEIMRYNPSEIIANNDFFSLKKLVRVINSSKIYINKYENNYQDFERIISNQFNKSLNELGLEGKNYAIKSLTTVLIYLKELQKVQLSQLNNMKTIHLCCWIIIQLKI</sequence>
<dbReference type="Pfam" id="PF05188">
    <property type="entry name" value="MutS_II"/>
    <property type="match status" value="1"/>
</dbReference>
<keyword evidence="2" id="KW-0547">Nucleotide-binding</keyword>
<keyword evidence="6" id="KW-0234">DNA repair</keyword>
<dbReference type="GO" id="GO:0005524">
    <property type="term" value="F:ATP binding"/>
    <property type="evidence" value="ECO:0007669"/>
    <property type="project" value="UniProtKB-KW"/>
</dbReference>
<dbReference type="GO" id="GO:0030983">
    <property type="term" value="F:mismatched DNA binding"/>
    <property type="evidence" value="ECO:0007669"/>
    <property type="project" value="InterPro"/>
</dbReference>
<gene>
    <name evidence="9" type="ORF">Thert_03343</name>
</gene>
<keyword evidence="5" id="KW-0238">DNA-binding</keyword>
<feature type="domain" description="DNA mismatch repair protein MutS connector" evidence="8">
    <location>
        <begin position="124"/>
        <end position="252"/>
    </location>
</feature>
<evidence type="ECO:0000259" key="7">
    <source>
        <dbReference type="Pfam" id="PF01624"/>
    </source>
</evidence>
<dbReference type="SUPFAM" id="SSF55271">
    <property type="entry name" value="DNA repair protein MutS, domain I"/>
    <property type="match status" value="1"/>
</dbReference>
<dbReference type="PANTHER" id="PTHR11361:SF34">
    <property type="entry name" value="DNA MISMATCH REPAIR PROTEIN MSH1, MITOCHONDRIAL"/>
    <property type="match status" value="1"/>
</dbReference>
<comment type="similarity">
    <text evidence="1">Belongs to the DNA mismatch repair MutS family.</text>
</comment>
<evidence type="ECO:0000256" key="3">
    <source>
        <dbReference type="ARBA" id="ARBA00022763"/>
    </source>
</evidence>